<reference evidence="1 2" key="1">
    <citation type="submission" date="2024-10" db="EMBL/GenBank/DDBJ databases">
        <title>The Natural Products Discovery Center: Release of the First 8490 Sequenced Strains for Exploring Actinobacteria Biosynthetic Diversity.</title>
        <authorList>
            <person name="Kalkreuter E."/>
            <person name="Kautsar S.A."/>
            <person name="Yang D."/>
            <person name="Bader C.D."/>
            <person name="Teijaro C.N."/>
            <person name="Fluegel L."/>
            <person name="Davis C.M."/>
            <person name="Simpson J.R."/>
            <person name="Lauterbach L."/>
            <person name="Steele A.D."/>
            <person name="Gui C."/>
            <person name="Meng S."/>
            <person name="Li G."/>
            <person name="Viehrig K."/>
            <person name="Ye F."/>
            <person name="Su P."/>
            <person name="Kiefer A.F."/>
            <person name="Nichols A."/>
            <person name="Cepeda A.J."/>
            <person name="Yan W."/>
            <person name="Fan B."/>
            <person name="Jiang Y."/>
            <person name="Adhikari A."/>
            <person name="Zheng C.-J."/>
            <person name="Schuster L."/>
            <person name="Cowan T.M."/>
            <person name="Smanski M.J."/>
            <person name="Chevrette M.G."/>
            <person name="De Carvalho L.P.S."/>
            <person name="Shen B."/>
        </authorList>
    </citation>
    <scope>NUCLEOTIDE SEQUENCE [LARGE SCALE GENOMIC DNA]</scope>
    <source>
        <strain evidence="1 2">NPDC002173</strain>
    </source>
</reference>
<organism evidence="1 2">
    <name type="scientific">Microtetraspora malaysiensis</name>
    <dbReference type="NCBI Taxonomy" id="161358"/>
    <lineage>
        <taxon>Bacteria</taxon>
        <taxon>Bacillati</taxon>
        <taxon>Actinomycetota</taxon>
        <taxon>Actinomycetes</taxon>
        <taxon>Streptosporangiales</taxon>
        <taxon>Streptosporangiaceae</taxon>
        <taxon>Microtetraspora</taxon>
    </lineage>
</organism>
<proteinExistence type="predicted"/>
<evidence type="ECO:0000313" key="1">
    <source>
        <dbReference type="EMBL" id="MFF3671984.1"/>
    </source>
</evidence>
<sequence length="61" mass="6717">MPNTAGSSTSPIFAKGVTTVIVVEQNRIQLLSAGEQREQVASMAARPHRRRWQAMALRVVL</sequence>
<dbReference type="RefSeq" id="WP_387418131.1">
    <property type="nucleotide sequence ID" value="NZ_CP191998.1"/>
</dbReference>
<keyword evidence="2" id="KW-1185">Reference proteome</keyword>
<gene>
    <name evidence="1" type="ORF">ACFYXI_41030</name>
</gene>
<protein>
    <submittedName>
        <fullName evidence="1">Uncharacterized protein</fullName>
    </submittedName>
</protein>
<dbReference type="EMBL" id="JBIASD010000060">
    <property type="protein sequence ID" value="MFF3671984.1"/>
    <property type="molecule type" value="Genomic_DNA"/>
</dbReference>
<dbReference type="Proteomes" id="UP001602013">
    <property type="component" value="Unassembled WGS sequence"/>
</dbReference>
<accession>A0ABW6T776</accession>
<name>A0ABW6T776_9ACTN</name>
<evidence type="ECO:0000313" key="2">
    <source>
        <dbReference type="Proteomes" id="UP001602013"/>
    </source>
</evidence>
<comment type="caution">
    <text evidence="1">The sequence shown here is derived from an EMBL/GenBank/DDBJ whole genome shotgun (WGS) entry which is preliminary data.</text>
</comment>